<keyword evidence="1" id="KW-1133">Transmembrane helix</keyword>
<proteinExistence type="predicted"/>
<keyword evidence="1" id="KW-0472">Membrane</keyword>
<gene>
    <name evidence="2" type="ORF">GCM10010178_62260</name>
</gene>
<evidence type="ECO:0000256" key="1">
    <source>
        <dbReference type="SAM" id="Phobius"/>
    </source>
</evidence>
<evidence type="ECO:0008006" key="4">
    <source>
        <dbReference type="Google" id="ProtNLM"/>
    </source>
</evidence>
<dbReference type="Proteomes" id="UP000649573">
    <property type="component" value="Unassembled WGS sequence"/>
</dbReference>
<keyword evidence="1" id="KW-0812">Transmembrane</keyword>
<evidence type="ECO:0000313" key="2">
    <source>
        <dbReference type="EMBL" id="GGU61640.1"/>
    </source>
</evidence>
<feature type="transmembrane region" description="Helical" evidence="1">
    <location>
        <begin position="130"/>
        <end position="151"/>
    </location>
</feature>
<accession>A0ABQ2UZT4</accession>
<feature type="transmembrane region" description="Helical" evidence="1">
    <location>
        <begin position="180"/>
        <end position="197"/>
    </location>
</feature>
<feature type="transmembrane region" description="Helical" evidence="1">
    <location>
        <begin position="209"/>
        <end position="226"/>
    </location>
</feature>
<feature type="transmembrane region" description="Helical" evidence="1">
    <location>
        <begin position="238"/>
        <end position="255"/>
    </location>
</feature>
<organism evidence="2 3">
    <name type="scientific">Lentzea flava</name>
    <dbReference type="NCBI Taxonomy" id="103732"/>
    <lineage>
        <taxon>Bacteria</taxon>
        <taxon>Bacillati</taxon>
        <taxon>Actinomycetota</taxon>
        <taxon>Actinomycetes</taxon>
        <taxon>Pseudonocardiales</taxon>
        <taxon>Pseudonocardiaceae</taxon>
        <taxon>Lentzea</taxon>
    </lineage>
</organism>
<dbReference type="RefSeq" id="WP_189257315.1">
    <property type="nucleotide sequence ID" value="NZ_BMRE01000035.1"/>
</dbReference>
<evidence type="ECO:0000313" key="3">
    <source>
        <dbReference type="Proteomes" id="UP000649573"/>
    </source>
</evidence>
<comment type="caution">
    <text evidence="2">The sequence shown here is derived from an EMBL/GenBank/DDBJ whole genome shotgun (WGS) entry which is preliminary data.</text>
</comment>
<name>A0ABQ2UZT4_9PSEU</name>
<protein>
    <recommendedName>
        <fullName evidence="4">DUF2637 domain-containing protein</fullName>
    </recommendedName>
</protein>
<dbReference type="EMBL" id="BMRE01000035">
    <property type="protein sequence ID" value="GGU61640.1"/>
    <property type="molecule type" value="Genomic_DNA"/>
</dbReference>
<reference evidence="3" key="1">
    <citation type="journal article" date="2019" name="Int. J. Syst. Evol. Microbiol.">
        <title>The Global Catalogue of Microorganisms (GCM) 10K type strain sequencing project: providing services to taxonomists for standard genome sequencing and annotation.</title>
        <authorList>
            <consortium name="The Broad Institute Genomics Platform"/>
            <consortium name="The Broad Institute Genome Sequencing Center for Infectious Disease"/>
            <person name="Wu L."/>
            <person name="Ma J."/>
        </authorList>
    </citation>
    <scope>NUCLEOTIDE SEQUENCE [LARGE SCALE GENOMIC DNA]</scope>
    <source>
        <strain evidence="3">JCM 3296</strain>
    </source>
</reference>
<keyword evidence="3" id="KW-1185">Reference proteome</keyword>
<sequence length="369" mass="39654">MTTNGTKLATLNTITEGSAEERREAARQVYRASLELGEPMSAAALAEMHDRSRAWARERIDEVRAAGGMPPLDEPAAATGETADHTVARHPVGQVPEQAVAAVVDEPVEEPPGAGGMPGTAEHSKVAGAWGMYFVALMATVISANTSYRFFGERLNISGMPFTVPSFGPLPGFTLDLERVALFGVMEVALIVLAYAMRANVIRIGRPGPAQWVAWGVCGFAAFAAWELSGPVEGTARVILGPVFGLVMLHLALGIEVKVRRGQSTGVWSQAGRELRERVLSRLGLGNDQRDALARTRDRAALRAARLAVEVSVMDKEAAGYGAKVDKLRKALHASNLAHDPQVRDRMLRELATLKHAETLAEVDQPSPW</sequence>